<dbReference type="PANTHER" id="PTHR33112">
    <property type="entry name" value="DOMAIN PROTEIN, PUTATIVE-RELATED"/>
    <property type="match status" value="1"/>
</dbReference>
<dbReference type="PANTHER" id="PTHR33112:SF9">
    <property type="entry name" value="HETEROKARYON INCOMPATIBILITY DOMAIN-CONTAINING PROTEIN"/>
    <property type="match status" value="1"/>
</dbReference>
<dbReference type="Proteomes" id="UP000070700">
    <property type="component" value="Unassembled WGS sequence"/>
</dbReference>
<evidence type="ECO:0000313" key="2">
    <source>
        <dbReference type="EMBL" id="KUJ21454.1"/>
    </source>
</evidence>
<dbReference type="GeneID" id="28817230"/>
<dbReference type="STRING" id="149040.A0A194XMZ1"/>
<dbReference type="Pfam" id="PF06985">
    <property type="entry name" value="HET"/>
    <property type="match status" value="1"/>
</dbReference>
<keyword evidence="3" id="KW-1185">Reference proteome</keyword>
<dbReference type="OrthoDB" id="5125733at2759"/>
<evidence type="ECO:0000259" key="1">
    <source>
        <dbReference type="Pfam" id="PF06985"/>
    </source>
</evidence>
<accession>A0A194XMZ1</accession>
<dbReference type="KEGG" id="psco:LY89DRAFT_435380"/>
<organism evidence="2 3">
    <name type="scientific">Mollisia scopiformis</name>
    <name type="common">Conifer needle endophyte fungus</name>
    <name type="synonym">Phialocephala scopiformis</name>
    <dbReference type="NCBI Taxonomy" id="149040"/>
    <lineage>
        <taxon>Eukaryota</taxon>
        <taxon>Fungi</taxon>
        <taxon>Dikarya</taxon>
        <taxon>Ascomycota</taxon>
        <taxon>Pezizomycotina</taxon>
        <taxon>Leotiomycetes</taxon>
        <taxon>Helotiales</taxon>
        <taxon>Mollisiaceae</taxon>
        <taxon>Mollisia</taxon>
    </lineage>
</organism>
<dbReference type="InterPro" id="IPR010730">
    <property type="entry name" value="HET"/>
</dbReference>
<feature type="domain" description="Heterokaryon incompatibility" evidence="1">
    <location>
        <begin position="87"/>
        <end position="152"/>
    </location>
</feature>
<dbReference type="EMBL" id="KQ947408">
    <property type="protein sequence ID" value="KUJ21454.1"/>
    <property type="molecule type" value="Genomic_DNA"/>
</dbReference>
<protein>
    <submittedName>
        <fullName evidence="2">HET-domain-containing protein</fullName>
    </submittedName>
</protein>
<reference evidence="2 3" key="1">
    <citation type="submission" date="2015-10" db="EMBL/GenBank/DDBJ databases">
        <title>Full genome of DAOMC 229536 Phialocephala scopiformis, a fungal endophyte of spruce producing the potent anti-insectan compound rugulosin.</title>
        <authorList>
            <consortium name="DOE Joint Genome Institute"/>
            <person name="Walker A.K."/>
            <person name="Frasz S.L."/>
            <person name="Seifert K.A."/>
            <person name="Miller J.D."/>
            <person name="Mondo S.J."/>
            <person name="Labutti K."/>
            <person name="Lipzen A."/>
            <person name="Dockter R."/>
            <person name="Kennedy M."/>
            <person name="Grigoriev I.V."/>
            <person name="Spatafora J.W."/>
        </authorList>
    </citation>
    <scope>NUCLEOTIDE SEQUENCE [LARGE SCALE GENOMIC DNA]</scope>
    <source>
        <strain evidence="2 3">CBS 120377</strain>
    </source>
</reference>
<proteinExistence type="predicted"/>
<gene>
    <name evidence="2" type="ORF">LY89DRAFT_435380</name>
</gene>
<dbReference type="InParanoid" id="A0A194XMZ1"/>
<name>A0A194XMZ1_MOLSC</name>
<evidence type="ECO:0000313" key="3">
    <source>
        <dbReference type="Proteomes" id="UP000070700"/>
    </source>
</evidence>
<dbReference type="AlphaFoldDB" id="A0A194XMZ1"/>
<sequence>MSGTMDCRANRRTDDPLATLFESRPVFESALSAGCIEMMTGWMKRCKVEHKSCPRQIEQPLPTRVIDVEPSNGKVRLFVSNGRSGQWAALSHCWGEVQPVKTIKTNFDIHCQKGLDLASLTPTFRNAIILTRRLGIPYIWINSLCIIQNNSAD</sequence>
<dbReference type="RefSeq" id="XP_018075809.1">
    <property type="nucleotide sequence ID" value="XM_018207504.1"/>
</dbReference>